<keyword evidence="3" id="KW-1185">Reference proteome</keyword>
<feature type="transmembrane region" description="Helical" evidence="1">
    <location>
        <begin position="37"/>
        <end position="59"/>
    </location>
</feature>
<feature type="transmembrane region" description="Helical" evidence="1">
    <location>
        <begin position="71"/>
        <end position="93"/>
    </location>
</feature>
<evidence type="ECO:0000313" key="3">
    <source>
        <dbReference type="Proteomes" id="UP001595858"/>
    </source>
</evidence>
<feature type="transmembrane region" description="Helical" evidence="1">
    <location>
        <begin position="6"/>
        <end position="25"/>
    </location>
</feature>
<comment type="caution">
    <text evidence="2">The sequence shown here is derived from an EMBL/GenBank/DDBJ whole genome shotgun (WGS) entry which is preliminary data.</text>
</comment>
<keyword evidence="1" id="KW-0472">Membrane</keyword>
<dbReference type="EMBL" id="JBHSIY010000010">
    <property type="protein sequence ID" value="MFC4867831.1"/>
    <property type="molecule type" value="Genomic_DNA"/>
</dbReference>
<dbReference type="RefSeq" id="WP_344145487.1">
    <property type="nucleotide sequence ID" value="NZ_BAAAQI010000014.1"/>
</dbReference>
<name>A0ABV9SL36_9ACTN</name>
<accession>A0ABV9SL36</accession>
<organism evidence="2 3">
    <name type="scientific">Streptomonospora arabica</name>
    <dbReference type="NCBI Taxonomy" id="412417"/>
    <lineage>
        <taxon>Bacteria</taxon>
        <taxon>Bacillati</taxon>
        <taxon>Actinomycetota</taxon>
        <taxon>Actinomycetes</taxon>
        <taxon>Streptosporangiales</taxon>
        <taxon>Nocardiopsidaceae</taxon>
        <taxon>Streptomonospora</taxon>
    </lineage>
</organism>
<reference evidence="3" key="1">
    <citation type="journal article" date="2019" name="Int. J. Syst. Evol. Microbiol.">
        <title>The Global Catalogue of Microorganisms (GCM) 10K type strain sequencing project: providing services to taxonomists for standard genome sequencing and annotation.</title>
        <authorList>
            <consortium name="The Broad Institute Genomics Platform"/>
            <consortium name="The Broad Institute Genome Sequencing Center for Infectious Disease"/>
            <person name="Wu L."/>
            <person name="Ma J."/>
        </authorList>
    </citation>
    <scope>NUCLEOTIDE SEQUENCE [LARGE SCALE GENOMIC DNA]</scope>
    <source>
        <strain evidence="3">CGMCC 4.7304</strain>
    </source>
</reference>
<evidence type="ECO:0000256" key="1">
    <source>
        <dbReference type="SAM" id="Phobius"/>
    </source>
</evidence>
<gene>
    <name evidence="2" type="ORF">ACFPCZ_14425</name>
</gene>
<proteinExistence type="predicted"/>
<sequence length="100" mass="10400">MIEVPDVGGGICALAVAFMFLYRAGGSRVQGWGRGSWMALSILCILVGLLFLFWISLFPDSFGSGVNSVDAVIGLFGGVVGPIGSGVTILVGLRADSYKE</sequence>
<dbReference type="Proteomes" id="UP001595858">
    <property type="component" value="Unassembled WGS sequence"/>
</dbReference>
<keyword evidence="1" id="KW-0812">Transmembrane</keyword>
<protein>
    <submittedName>
        <fullName evidence="2">Uncharacterized protein</fullName>
    </submittedName>
</protein>
<keyword evidence="1" id="KW-1133">Transmembrane helix</keyword>
<evidence type="ECO:0000313" key="2">
    <source>
        <dbReference type="EMBL" id="MFC4867831.1"/>
    </source>
</evidence>